<sequence>MAGPEAPTRSAARLLTALLAVLTVAVVGACSSPSTGGETVETEVVTGPRTAVVDAEPEPITTDPEPALPATVRGADGVETTITDVSRIVAADRSGTLAQTVYALGLGDNLVGRSTPSFPAIEDVPNVTPGGHGLNAEAILDLNPTVVLTDTSIGPLAVQEQIRAAGVPVVFVDPERSLDTVAADIESVAAALGVPEEGRALADRTLAEIDAAKDSIPAEHPEPTVAFLYLRGSAIKMLGGPGSGADALIAAAGGRDAGVLAGLDSEFVPITSEAMIASSPDIILVMTHSLESVGGAEGMARLPGVAQTPAGKTGTIVDMDDSILLSFGPQSGRVLAALVEAFYPADES</sequence>
<organism evidence="1 2">
    <name type="scientific">Rhodococcus sacchari</name>
    <dbReference type="NCBI Taxonomy" id="2962047"/>
    <lineage>
        <taxon>Bacteria</taxon>
        <taxon>Bacillati</taxon>
        <taxon>Actinomycetota</taxon>
        <taxon>Actinomycetes</taxon>
        <taxon>Mycobacteriales</taxon>
        <taxon>Nocardiaceae</taxon>
        <taxon>Rhodococcus</taxon>
    </lineage>
</organism>
<dbReference type="EMBL" id="CP107551">
    <property type="protein sequence ID" value="UYP20872.1"/>
    <property type="molecule type" value="Genomic_DNA"/>
</dbReference>
<protein>
    <submittedName>
        <fullName evidence="1">ABC transporter substrate-binding protein</fullName>
    </submittedName>
</protein>
<gene>
    <name evidence="1" type="ORF">OED52_10320</name>
</gene>
<accession>A0ACD4DLI2</accession>
<keyword evidence="2" id="KW-1185">Reference proteome</keyword>
<evidence type="ECO:0000313" key="2">
    <source>
        <dbReference type="Proteomes" id="UP001156484"/>
    </source>
</evidence>
<name>A0ACD4DLI2_9NOCA</name>
<dbReference type="Proteomes" id="UP001156484">
    <property type="component" value="Chromosome"/>
</dbReference>
<evidence type="ECO:0000313" key="1">
    <source>
        <dbReference type="EMBL" id="UYP20872.1"/>
    </source>
</evidence>
<reference evidence="1" key="1">
    <citation type="submission" date="2022-10" db="EMBL/GenBank/DDBJ databases">
        <title>Rhodococcus ferula Z13 complete genome.</title>
        <authorList>
            <person name="Long X."/>
            <person name="Zang M."/>
        </authorList>
    </citation>
    <scope>NUCLEOTIDE SEQUENCE</scope>
    <source>
        <strain evidence="1">Z13</strain>
    </source>
</reference>
<proteinExistence type="predicted"/>